<proteinExistence type="predicted"/>
<dbReference type="AlphaFoldDB" id="A0AAE1SED9"/>
<feature type="region of interest" description="Disordered" evidence="1">
    <location>
        <begin position="193"/>
        <end position="236"/>
    </location>
</feature>
<gene>
    <name evidence="2" type="ORF">RND71_013075</name>
</gene>
<feature type="compositionally biased region" description="Polar residues" evidence="1">
    <location>
        <begin position="222"/>
        <end position="233"/>
    </location>
</feature>
<comment type="caution">
    <text evidence="2">The sequence shown here is derived from an EMBL/GenBank/DDBJ whole genome shotgun (WGS) entry which is preliminary data.</text>
</comment>
<dbReference type="Proteomes" id="UP001291623">
    <property type="component" value="Unassembled WGS sequence"/>
</dbReference>
<sequence length="266" mass="29805">MVGVGGKLGKFCRQVHTYGPSETLKRKVAELKEKKNPRKNQLFVEVPDSRSFLDTATMPMILTVVGTALFTKLLMMYDDSKSQEMIERKIKNAPAGQGTVRMLTREEWESVQDVRPRTPFESKLARPNARLRTGESLKMVNGIVATALRPYLSSTQESSNSFSFSLHDVGAKGLGPPTVKKFFPLLFPKRKQRGQEERKCRSGSLTGEYQTSFKSHLPPRKASQSPAAPTPKSQLWKPCEDVKDWTIDVITDALTRAEECAKRGSN</sequence>
<dbReference type="EMBL" id="JAVYJV010000006">
    <property type="protein sequence ID" value="KAK4369283.1"/>
    <property type="molecule type" value="Genomic_DNA"/>
</dbReference>
<keyword evidence="3" id="KW-1185">Reference proteome</keyword>
<feature type="compositionally biased region" description="Polar residues" evidence="1">
    <location>
        <begin position="203"/>
        <end position="214"/>
    </location>
</feature>
<reference evidence="2" key="1">
    <citation type="submission" date="2023-12" db="EMBL/GenBank/DDBJ databases">
        <title>Genome assembly of Anisodus tanguticus.</title>
        <authorList>
            <person name="Wang Y.-J."/>
        </authorList>
    </citation>
    <scope>NUCLEOTIDE SEQUENCE</scope>
    <source>
        <strain evidence="2">KB-2021</strain>
        <tissue evidence="2">Leaf</tissue>
    </source>
</reference>
<protein>
    <submittedName>
        <fullName evidence="2">Uncharacterized protein</fullName>
    </submittedName>
</protein>
<evidence type="ECO:0000313" key="3">
    <source>
        <dbReference type="Proteomes" id="UP001291623"/>
    </source>
</evidence>
<evidence type="ECO:0000256" key="1">
    <source>
        <dbReference type="SAM" id="MobiDB-lite"/>
    </source>
</evidence>
<organism evidence="2 3">
    <name type="scientific">Anisodus tanguticus</name>
    <dbReference type="NCBI Taxonomy" id="243964"/>
    <lineage>
        <taxon>Eukaryota</taxon>
        <taxon>Viridiplantae</taxon>
        <taxon>Streptophyta</taxon>
        <taxon>Embryophyta</taxon>
        <taxon>Tracheophyta</taxon>
        <taxon>Spermatophyta</taxon>
        <taxon>Magnoliopsida</taxon>
        <taxon>eudicotyledons</taxon>
        <taxon>Gunneridae</taxon>
        <taxon>Pentapetalae</taxon>
        <taxon>asterids</taxon>
        <taxon>lamiids</taxon>
        <taxon>Solanales</taxon>
        <taxon>Solanaceae</taxon>
        <taxon>Solanoideae</taxon>
        <taxon>Hyoscyameae</taxon>
        <taxon>Anisodus</taxon>
    </lineage>
</organism>
<name>A0AAE1SED9_9SOLA</name>
<dbReference type="PANTHER" id="PTHR36008:SF1">
    <property type="entry name" value="OS09G0478400 PROTEIN"/>
    <property type="match status" value="1"/>
</dbReference>
<accession>A0AAE1SED9</accession>
<dbReference type="PANTHER" id="PTHR36008">
    <property type="entry name" value="OS09G0478400 PROTEIN"/>
    <property type="match status" value="1"/>
</dbReference>
<evidence type="ECO:0000313" key="2">
    <source>
        <dbReference type="EMBL" id="KAK4369283.1"/>
    </source>
</evidence>